<dbReference type="Proteomes" id="UP000054097">
    <property type="component" value="Unassembled WGS sequence"/>
</dbReference>
<name>A0A0C3AIY1_SERVB</name>
<keyword evidence="2" id="KW-1185">Reference proteome</keyword>
<protein>
    <submittedName>
        <fullName evidence="1">Uncharacterized protein</fullName>
    </submittedName>
</protein>
<reference evidence="1 2" key="1">
    <citation type="submission" date="2014-04" db="EMBL/GenBank/DDBJ databases">
        <authorList>
            <consortium name="DOE Joint Genome Institute"/>
            <person name="Kuo A."/>
            <person name="Zuccaro A."/>
            <person name="Kohler A."/>
            <person name="Nagy L.G."/>
            <person name="Floudas D."/>
            <person name="Copeland A."/>
            <person name="Barry K.W."/>
            <person name="Cichocki N."/>
            <person name="Veneault-Fourrey C."/>
            <person name="LaButti K."/>
            <person name="Lindquist E.A."/>
            <person name="Lipzen A."/>
            <person name="Lundell T."/>
            <person name="Morin E."/>
            <person name="Murat C."/>
            <person name="Sun H."/>
            <person name="Tunlid A."/>
            <person name="Henrissat B."/>
            <person name="Grigoriev I.V."/>
            <person name="Hibbett D.S."/>
            <person name="Martin F."/>
            <person name="Nordberg H.P."/>
            <person name="Cantor M.N."/>
            <person name="Hua S.X."/>
        </authorList>
    </citation>
    <scope>NUCLEOTIDE SEQUENCE [LARGE SCALE GENOMIC DNA]</scope>
    <source>
        <strain evidence="1 2">MAFF 305830</strain>
    </source>
</reference>
<proteinExistence type="predicted"/>
<sequence length="56" mass="6109">MTSFRRISICGYVGGGGRASKVLLGFLSLRNFVMRSSVGYSLEQSNYGAYDGFFKG</sequence>
<organism evidence="1 2">
    <name type="scientific">Serendipita vermifera MAFF 305830</name>
    <dbReference type="NCBI Taxonomy" id="933852"/>
    <lineage>
        <taxon>Eukaryota</taxon>
        <taxon>Fungi</taxon>
        <taxon>Dikarya</taxon>
        <taxon>Basidiomycota</taxon>
        <taxon>Agaricomycotina</taxon>
        <taxon>Agaricomycetes</taxon>
        <taxon>Sebacinales</taxon>
        <taxon>Serendipitaceae</taxon>
        <taxon>Serendipita</taxon>
    </lineage>
</organism>
<dbReference type="HOGENOM" id="CLU_3015660_0_0_1"/>
<reference evidence="2" key="2">
    <citation type="submission" date="2015-01" db="EMBL/GenBank/DDBJ databases">
        <title>Evolutionary Origins and Diversification of the Mycorrhizal Mutualists.</title>
        <authorList>
            <consortium name="DOE Joint Genome Institute"/>
            <consortium name="Mycorrhizal Genomics Consortium"/>
            <person name="Kohler A."/>
            <person name="Kuo A."/>
            <person name="Nagy L.G."/>
            <person name="Floudas D."/>
            <person name="Copeland A."/>
            <person name="Barry K.W."/>
            <person name="Cichocki N."/>
            <person name="Veneault-Fourrey C."/>
            <person name="LaButti K."/>
            <person name="Lindquist E.A."/>
            <person name="Lipzen A."/>
            <person name="Lundell T."/>
            <person name="Morin E."/>
            <person name="Murat C."/>
            <person name="Riley R."/>
            <person name="Ohm R."/>
            <person name="Sun H."/>
            <person name="Tunlid A."/>
            <person name="Henrissat B."/>
            <person name="Grigoriev I.V."/>
            <person name="Hibbett D.S."/>
            <person name="Martin F."/>
        </authorList>
    </citation>
    <scope>NUCLEOTIDE SEQUENCE [LARGE SCALE GENOMIC DNA]</scope>
    <source>
        <strain evidence="2">MAFF 305830</strain>
    </source>
</reference>
<evidence type="ECO:0000313" key="2">
    <source>
        <dbReference type="Proteomes" id="UP000054097"/>
    </source>
</evidence>
<accession>A0A0C3AIY1</accession>
<dbReference type="EMBL" id="KN824490">
    <property type="protein sequence ID" value="KIM20014.1"/>
    <property type="molecule type" value="Genomic_DNA"/>
</dbReference>
<gene>
    <name evidence="1" type="ORF">M408DRAFT_164563</name>
</gene>
<dbReference type="AlphaFoldDB" id="A0A0C3AIY1"/>
<evidence type="ECO:0000313" key="1">
    <source>
        <dbReference type="EMBL" id="KIM20014.1"/>
    </source>
</evidence>